<organism evidence="8 9">
    <name type="scientific">Frankia nepalensis</name>
    <dbReference type="NCBI Taxonomy" id="1836974"/>
    <lineage>
        <taxon>Bacteria</taxon>
        <taxon>Bacillati</taxon>
        <taxon>Actinomycetota</taxon>
        <taxon>Actinomycetes</taxon>
        <taxon>Frankiales</taxon>
        <taxon>Frankiaceae</taxon>
        <taxon>Frankia</taxon>
    </lineage>
</organism>
<keyword evidence="2" id="KW-0805">Transcription regulation</keyword>
<dbReference type="PANTHER" id="PTHR43214">
    <property type="entry name" value="TWO-COMPONENT RESPONSE REGULATOR"/>
    <property type="match status" value="1"/>
</dbReference>
<dbReference type="InterPro" id="IPR001789">
    <property type="entry name" value="Sig_transdc_resp-reg_receiver"/>
</dbReference>
<protein>
    <submittedName>
        <fullName evidence="8">Response regulator transcription factor</fullName>
    </submittedName>
</protein>
<keyword evidence="9" id="KW-1185">Reference proteome</keyword>
<feature type="domain" description="HTH luxR-type" evidence="6">
    <location>
        <begin position="189"/>
        <end position="260"/>
    </location>
</feature>
<sequence>MTAAHDAPAPGVGGPRPRVVLADDAVFVREAVAGLLERSGFDVVAQVGDPVSLLAAVRGLRPEVAVVDIRMPPTHRLEGLEAALALRRDHPDVGVLLLSQYLEAHYLPALFGAMAGPATDAAAARVPGAAGSEPAGLEAARTGRAGVGYLLKERIGGAAVFADAVRRVAAGGRVLDPEVVAALLDGRRRRDVLAALSAREREVLALMAEGRSNRSIGDKLVLTPRTVESHIRSIFTRLGLEPEPDDNRRVLAVLIYLRGGGR</sequence>
<keyword evidence="3" id="KW-0238">DNA-binding</keyword>
<feature type="domain" description="Response regulatory" evidence="7">
    <location>
        <begin position="18"/>
        <end position="131"/>
    </location>
</feature>
<dbReference type="InterPro" id="IPR039420">
    <property type="entry name" value="WalR-like"/>
</dbReference>
<feature type="modified residue" description="4-aspartylphosphate" evidence="5">
    <location>
        <position position="68"/>
    </location>
</feature>
<evidence type="ECO:0000256" key="2">
    <source>
        <dbReference type="ARBA" id="ARBA00023015"/>
    </source>
</evidence>
<dbReference type="Gene3D" id="3.40.50.2300">
    <property type="match status" value="2"/>
</dbReference>
<evidence type="ECO:0000256" key="4">
    <source>
        <dbReference type="ARBA" id="ARBA00023163"/>
    </source>
</evidence>
<evidence type="ECO:0000313" key="9">
    <source>
        <dbReference type="Proteomes" id="UP000604475"/>
    </source>
</evidence>
<dbReference type="GO" id="GO:0000160">
    <property type="term" value="P:phosphorelay signal transduction system"/>
    <property type="evidence" value="ECO:0007669"/>
    <property type="project" value="InterPro"/>
</dbReference>
<dbReference type="Pfam" id="PF00196">
    <property type="entry name" value="GerE"/>
    <property type="match status" value="1"/>
</dbReference>
<keyword evidence="4" id="KW-0804">Transcription</keyword>
<dbReference type="SUPFAM" id="SSF52172">
    <property type="entry name" value="CheY-like"/>
    <property type="match status" value="1"/>
</dbReference>
<gene>
    <name evidence="8" type="ORF">I7412_30485</name>
</gene>
<dbReference type="GO" id="GO:0006355">
    <property type="term" value="P:regulation of DNA-templated transcription"/>
    <property type="evidence" value="ECO:0007669"/>
    <property type="project" value="InterPro"/>
</dbReference>
<dbReference type="Pfam" id="PF00072">
    <property type="entry name" value="Response_reg"/>
    <property type="match status" value="1"/>
</dbReference>
<name>A0A937RFW0_9ACTN</name>
<evidence type="ECO:0000313" key="8">
    <source>
        <dbReference type="EMBL" id="MBL7631413.1"/>
    </source>
</evidence>
<dbReference type="InterPro" id="IPR011006">
    <property type="entry name" value="CheY-like_superfamily"/>
</dbReference>
<evidence type="ECO:0000259" key="7">
    <source>
        <dbReference type="PROSITE" id="PS50110"/>
    </source>
</evidence>
<keyword evidence="1 5" id="KW-0597">Phosphoprotein</keyword>
<evidence type="ECO:0000256" key="3">
    <source>
        <dbReference type="ARBA" id="ARBA00023125"/>
    </source>
</evidence>
<dbReference type="PRINTS" id="PR00038">
    <property type="entry name" value="HTHLUXR"/>
</dbReference>
<dbReference type="SUPFAM" id="SSF46894">
    <property type="entry name" value="C-terminal effector domain of the bipartite response regulators"/>
    <property type="match status" value="1"/>
</dbReference>
<dbReference type="PROSITE" id="PS50110">
    <property type="entry name" value="RESPONSE_REGULATORY"/>
    <property type="match status" value="1"/>
</dbReference>
<dbReference type="CDD" id="cd17535">
    <property type="entry name" value="REC_NarL-like"/>
    <property type="match status" value="1"/>
</dbReference>
<dbReference type="Proteomes" id="UP000604475">
    <property type="component" value="Unassembled WGS sequence"/>
</dbReference>
<proteinExistence type="predicted"/>
<dbReference type="PROSITE" id="PS50043">
    <property type="entry name" value="HTH_LUXR_2"/>
    <property type="match status" value="1"/>
</dbReference>
<comment type="caution">
    <text evidence="8">The sequence shown here is derived from an EMBL/GenBank/DDBJ whole genome shotgun (WGS) entry which is preliminary data.</text>
</comment>
<dbReference type="InterPro" id="IPR016032">
    <property type="entry name" value="Sig_transdc_resp-reg_C-effctor"/>
</dbReference>
<dbReference type="InterPro" id="IPR058245">
    <property type="entry name" value="NreC/VraR/RcsB-like_REC"/>
</dbReference>
<evidence type="ECO:0000259" key="6">
    <source>
        <dbReference type="PROSITE" id="PS50043"/>
    </source>
</evidence>
<dbReference type="AlphaFoldDB" id="A0A937RFW0"/>
<evidence type="ECO:0000256" key="5">
    <source>
        <dbReference type="PROSITE-ProRule" id="PRU00169"/>
    </source>
</evidence>
<dbReference type="PROSITE" id="PS00622">
    <property type="entry name" value="HTH_LUXR_1"/>
    <property type="match status" value="1"/>
</dbReference>
<dbReference type="SMART" id="SM00421">
    <property type="entry name" value="HTH_LUXR"/>
    <property type="match status" value="1"/>
</dbReference>
<dbReference type="RefSeq" id="WP_203005874.1">
    <property type="nucleotide sequence ID" value="NZ_JADWYU010000215.1"/>
</dbReference>
<accession>A0A937RFW0</accession>
<dbReference type="PANTHER" id="PTHR43214:SF24">
    <property type="entry name" value="TRANSCRIPTIONAL REGULATORY PROTEIN NARL-RELATED"/>
    <property type="match status" value="1"/>
</dbReference>
<dbReference type="CDD" id="cd06170">
    <property type="entry name" value="LuxR_C_like"/>
    <property type="match status" value="1"/>
</dbReference>
<reference evidence="8" key="1">
    <citation type="submission" date="2020-12" db="EMBL/GenBank/DDBJ databases">
        <title>Genomic characterization of non-nitrogen-fixing Frankia strains.</title>
        <authorList>
            <person name="Carlos-Shanley C."/>
            <person name="Guerra T."/>
            <person name="Hahn D."/>
        </authorList>
    </citation>
    <scope>NUCLEOTIDE SEQUENCE</scope>
    <source>
        <strain evidence="8">CN6</strain>
    </source>
</reference>
<dbReference type="EMBL" id="JAEACQ010000270">
    <property type="protein sequence ID" value="MBL7631413.1"/>
    <property type="molecule type" value="Genomic_DNA"/>
</dbReference>
<evidence type="ECO:0000256" key="1">
    <source>
        <dbReference type="ARBA" id="ARBA00022553"/>
    </source>
</evidence>
<dbReference type="InterPro" id="IPR000792">
    <property type="entry name" value="Tscrpt_reg_LuxR_C"/>
</dbReference>
<dbReference type="GO" id="GO:0003677">
    <property type="term" value="F:DNA binding"/>
    <property type="evidence" value="ECO:0007669"/>
    <property type="project" value="UniProtKB-KW"/>
</dbReference>